<proteinExistence type="predicted"/>
<accession>A0ABS9HHY1</accession>
<evidence type="ECO:0000313" key="1">
    <source>
        <dbReference type="EMBL" id="MCF6379936.1"/>
    </source>
</evidence>
<protein>
    <recommendedName>
        <fullName evidence="3">Phosphodiesterase</fullName>
    </recommendedName>
</protein>
<sequence length="216" mass="23656">MPAPYRRAFELLARTRSAPAFHPDGALYEGLAVVRGPGPLPEGDVACLVRLSKGIGTPRGAPDLLGVAIRLLHDPPIDVLCTSAPGDGSGWRRFVLRPARRWGGITATSLMQWSRAGRRMSVLVEMPRGLGSPEPDVLVDRLPTTLALRVVDRDGHVQAGTIEVLRRSQLERPAFDPVLYPPPSWRLAPRWLSALRERAYVGSRDGQRGRPSDRAV</sequence>
<name>A0ABS9HHY1_9ACTN</name>
<evidence type="ECO:0000313" key="2">
    <source>
        <dbReference type="Proteomes" id="UP001201161"/>
    </source>
</evidence>
<reference evidence="1 2" key="1">
    <citation type="submission" date="2022-01" db="EMBL/GenBank/DDBJ databases">
        <title>Nocardioides sp. nov., an actinomycete isolated from mining soil.</title>
        <authorList>
            <person name="Liu L."/>
        </authorList>
    </citation>
    <scope>NUCLEOTIDE SEQUENCE [LARGE SCALE GENOMIC DNA]</scope>
    <source>
        <strain evidence="1 2">KLBMP 9356</strain>
    </source>
</reference>
<comment type="caution">
    <text evidence="1">The sequence shown here is derived from an EMBL/GenBank/DDBJ whole genome shotgun (WGS) entry which is preliminary data.</text>
</comment>
<evidence type="ECO:0008006" key="3">
    <source>
        <dbReference type="Google" id="ProtNLM"/>
    </source>
</evidence>
<organism evidence="1 2">
    <name type="scientific">Nocardioides potassii</name>
    <dbReference type="NCBI Taxonomy" id="2911371"/>
    <lineage>
        <taxon>Bacteria</taxon>
        <taxon>Bacillati</taxon>
        <taxon>Actinomycetota</taxon>
        <taxon>Actinomycetes</taxon>
        <taxon>Propionibacteriales</taxon>
        <taxon>Nocardioidaceae</taxon>
        <taxon>Nocardioides</taxon>
    </lineage>
</organism>
<gene>
    <name evidence="1" type="ORF">L2K70_20170</name>
</gene>
<keyword evidence="2" id="KW-1185">Reference proteome</keyword>
<dbReference type="EMBL" id="JAKJHZ010000012">
    <property type="protein sequence ID" value="MCF6379936.1"/>
    <property type="molecule type" value="Genomic_DNA"/>
</dbReference>
<dbReference type="Proteomes" id="UP001201161">
    <property type="component" value="Unassembled WGS sequence"/>
</dbReference>
<dbReference type="RefSeq" id="WP_236405167.1">
    <property type="nucleotide sequence ID" value="NZ_JAKJHZ010000012.1"/>
</dbReference>